<reference evidence="2 3" key="1">
    <citation type="submission" date="2020-08" db="EMBL/GenBank/DDBJ databases">
        <title>Sequencing the genomes of 1000 actinobacteria strains.</title>
        <authorList>
            <person name="Klenk H.-P."/>
        </authorList>
    </citation>
    <scope>NUCLEOTIDE SEQUENCE [LARGE SCALE GENOMIC DNA]</scope>
    <source>
        <strain evidence="2 3">DSM 11053</strain>
    </source>
</reference>
<organism evidence="2 3">
    <name type="scientific">Microlunatus antarcticus</name>
    <dbReference type="NCBI Taxonomy" id="53388"/>
    <lineage>
        <taxon>Bacteria</taxon>
        <taxon>Bacillati</taxon>
        <taxon>Actinomycetota</taxon>
        <taxon>Actinomycetes</taxon>
        <taxon>Propionibacteriales</taxon>
        <taxon>Propionibacteriaceae</taxon>
        <taxon>Microlunatus</taxon>
    </lineage>
</organism>
<feature type="transmembrane region" description="Helical" evidence="1">
    <location>
        <begin position="21"/>
        <end position="40"/>
    </location>
</feature>
<feature type="transmembrane region" description="Helical" evidence="1">
    <location>
        <begin position="46"/>
        <end position="67"/>
    </location>
</feature>
<dbReference type="RefSeq" id="WP_183337406.1">
    <property type="nucleotide sequence ID" value="NZ_JACHZG010000001.1"/>
</dbReference>
<dbReference type="AlphaFoldDB" id="A0A7W5P6I3"/>
<protein>
    <submittedName>
        <fullName evidence="2">Uncharacterized protein</fullName>
    </submittedName>
</protein>
<keyword evidence="1" id="KW-0472">Membrane</keyword>
<sequence length="84" mass="9153">MARTRAQQRQRTSRRSTFAGLGGIAMIALGVVLTLAHVAGNIIPTILALLGMGTLIAGISTGTLLVLENFRYRRDQSYYDDDEN</sequence>
<comment type="caution">
    <text evidence="2">The sequence shown here is derived from an EMBL/GenBank/DDBJ whole genome shotgun (WGS) entry which is preliminary data.</text>
</comment>
<keyword evidence="1" id="KW-0812">Transmembrane</keyword>
<dbReference type="Proteomes" id="UP000565572">
    <property type="component" value="Unassembled WGS sequence"/>
</dbReference>
<keyword evidence="3" id="KW-1185">Reference proteome</keyword>
<evidence type="ECO:0000256" key="1">
    <source>
        <dbReference type="SAM" id="Phobius"/>
    </source>
</evidence>
<name>A0A7W5P6I3_9ACTN</name>
<dbReference type="EMBL" id="JACHZG010000001">
    <property type="protein sequence ID" value="MBB3326468.1"/>
    <property type="molecule type" value="Genomic_DNA"/>
</dbReference>
<gene>
    <name evidence="2" type="ORF">FHX39_001412</name>
</gene>
<evidence type="ECO:0000313" key="2">
    <source>
        <dbReference type="EMBL" id="MBB3326468.1"/>
    </source>
</evidence>
<evidence type="ECO:0000313" key="3">
    <source>
        <dbReference type="Proteomes" id="UP000565572"/>
    </source>
</evidence>
<proteinExistence type="predicted"/>
<keyword evidence="1" id="KW-1133">Transmembrane helix</keyword>
<accession>A0A7W5P6I3</accession>